<dbReference type="Proteomes" id="UP000486351">
    <property type="component" value="Unassembled WGS sequence"/>
</dbReference>
<comment type="caution">
    <text evidence="2">The sequence shown here is derived from an EMBL/GenBank/DDBJ whole genome shotgun (WGS) entry which is preliminary data.</text>
</comment>
<feature type="signal peptide" evidence="1">
    <location>
        <begin position="1"/>
        <end position="16"/>
    </location>
</feature>
<reference evidence="2 3" key="1">
    <citation type="submission" date="2018-09" db="EMBL/GenBank/DDBJ databases">
        <title>Genomic investigation of the strawberry pathogen Phytophthora fragariae indicates pathogenicity is determined by transcriptional variation in three key races.</title>
        <authorList>
            <person name="Adams T.M."/>
            <person name="Armitage A.D."/>
            <person name="Sobczyk M.K."/>
            <person name="Bates H.J."/>
            <person name="Dunwell J.M."/>
            <person name="Nellist C.F."/>
            <person name="Harrison R.J."/>
        </authorList>
    </citation>
    <scope>NUCLEOTIDE SEQUENCE [LARGE SCALE GENOMIC DNA]</scope>
    <source>
        <strain evidence="2 3">NOV-77</strain>
    </source>
</reference>
<dbReference type="AlphaFoldDB" id="A0A6G0SEM3"/>
<name>A0A6G0SEM3_9STRA</name>
<organism evidence="2 3">
    <name type="scientific">Phytophthora fragariae</name>
    <dbReference type="NCBI Taxonomy" id="53985"/>
    <lineage>
        <taxon>Eukaryota</taxon>
        <taxon>Sar</taxon>
        <taxon>Stramenopiles</taxon>
        <taxon>Oomycota</taxon>
        <taxon>Peronosporomycetes</taxon>
        <taxon>Peronosporales</taxon>
        <taxon>Peronosporaceae</taxon>
        <taxon>Phytophthora</taxon>
    </lineage>
</organism>
<evidence type="ECO:0008006" key="4">
    <source>
        <dbReference type="Google" id="ProtNLM"/>
    </source>
</evidence>
<proteinExistence type="predicted"/>
<evidence type="ECO:0000313" key="3">
    <source>
        <dbReference type="Proteomes" id="UP000486351"/>
    </source>
</evidence>
<sequence length="62" mass="6685">MRKCTTLCFLLLSITASTICPTLPSCSITSWGRERRKGSSYGLSDPVLKTGCSLRPGGKFNS</sequence>
<protein>
    <recommendedName>
        <fullName evidence="4">RxLR effector protein</fullName>
    </recommendedName>
</protein>
<evidence type="ECO:0000256" key="1">
    <source>
        <dbReference type="SAM" id="SignalP"/>
    </source>
</evidence>
<dbReference type="EMBL" id="QXFY01000103">
    <property type="protein sequence ID" value="KAE9356971.1"/>
    <property type="molecule type" value="Genomic_DNA"/>
</dbReference>
<gene>
    <name evidence="2" type="ORF">PF008_g3369</name>
</gene>
<feature type="chain" id="PRO_5026175673" description="RxLR effector protein" evidence="1">
    <location>
        <begin position="17"/>
        <end position="62"/>
    </location>
</feature>
<evidence type="ECO:0000313" key="2">
    <source>
        <dbReference type="EMBL" id="KAE9356971.1"/>
    </source>
</evidence>
<accession>A0A6G0SEM3</accession>
<keyword evidence="1" id="KW-0732">Signal</keyword>